<gene>
    <name evidence="14" type="ORF">PSNMU_V1.4_AUG-EV-PASAV3_0065330</name>
</gene>
<dbReference type="InterPro" id="IPR012541">
    <property type="entry name" value="DBP10_C"/>
</dbReference>
<evidence type="ECO:0000259" key="12">
    <source>
        <dbReference type="PROSITE" id="PS51194"/>
    </source>
</evidence>
<dbReference type="InterPro" id="IPR001650">
    <property type="entry name" value="Helicase_C-like"/>
</dbReference>
<feature type="domain" description="Helicase ATP-binding" evidence="11">
    <location>
        <begin position="45"/>
        <end position="224"/>
    </location>
</feature>
<dbReference type="InterPro" id="IPR050079">
    <property type="entry name" value="DEAD_box_RNA_helicase"/>
</dbReference>
<keyword evidence="3" id="KW-0547">Nucleotide-binding</keyword>
<evidence type="ECO:0000256" key="5">
    <source>
        <dbReference type="ARBA" id="ARBA00022806"/>
    </source>
</evidence>
<evidence type="ECO:0000313" key="15">
    <source>
        <dbReference type="Proteomes" id="UP000291116"/>
    </source>
</evidence>
<keyword evidence="4" id="KW-0378">Hydrolase</keyword>
<dbReference type="SMART" id="SM00490">
    <property type="entry name" value="HELICc"/>
    <property type="match status" value="1"/>
</dbReference>
<sequence>MTSGKGNNGGGGGNGFKPLGLSEPVYRGIVRMGFRTPTPVQRKALPVVMSGADTICMARTGSGKTAAFLIPLLESLLANQDDSSRSFSKGVRGVILSPTRELSLQTLRVLKKMSHFTNIKSIGIHGGERMEQQFEDLASKPDVIIATPGRLAHILSEIPDFNLRECQICVLDEADRLLEMGFAQQLREINRTIPDRCQKALFSATMPKMLIEFTKGGFTTDPQMVRLDAEVQVSEELRVSFITCRSLEKDAGLLQIMGAIQDDKDANESTRTGLTLIFCATRHHVEYVTALLRASGQEATMIYGTLDPDARNSNLAAFRHGRKPIMVVTDVAARGVDIPMCDHVIHYHFPPSPKLFVHRSGRVARAGRIGFCFALVEPDELPYMVDLHLFLGRKLCTIDGMTDTSDHKEIGGDEADESTQNQEGIESYTMNEMTPDMTHYGSIPESILTLEVENVRRIMDSEMAGTEQAELMRSLTRVCNNAMKQYRRTRPEASREAVRRAKAILEGRKLKTGQRVGGASIPPHPLLRGMEMEQYEAAKSKGKIGTLNDLDNINKRNEFLKALSQFRPKETVFEAFATGGGKETGVNSHVDKGRTVHSSKKMDSSYAMTSMKNMRRQMRMSRDKGTTLVVAGSTLATEAAGDEGAGEENAFVMKSQKAVSKPATKAPTIVSKARMSKAERRRLKKDPNASVASLAKKYQHEEKRKKHMRGSDFRDNAFFIENDASSNAEEAQRQRQVEAALQPSAGSVKGITGNAMRLEEAMLDVVGDENAQLVQKQRMMRWDKSKRKYVQSSVGAELSGTSYSKRVKLESGQIVKSDKLKLGEIYEKWQKKTNRSVGRSGVFDNDGTNDDEAIASSGKQRRGGKKKGKKGGDEDGPRSAKAIQQSRESAQNSKMKNMVKADRNRLEKKNRTEYNASKVQPKKGSQGKKGMSGRWKKR</sequence>
<dbReference type="SMART" id="SM00487">
    <property type="entry name" value="DEXDc"/>
    <property type="match status" value="1"/>
</dbReference>
<feature type="compositionally biased region" description="Polar residues" evidence="10">
    <location>
        <begin position="882"/>
        <end position="895"/>
    </location>
</feature>
<evidence type="ECO:0000256" key="1">
    <source>
        <dbReference type="ARBA" id="ARBA00010379"/>
    </source>
</evidence>
<keyword evidence="6" id="KW-0067">ATP-binding</keyword>
<evidence type="ECO:0000256" key="4">
    <source>
        <dbReference type="ARBA" id="ARBA00022801"/>
    </source>
</evidence>
<feature type="short sequence motif" description="Q motif" evidence="9">
    <location>
        <begin position="14"/>
        <end position="42"/>
    </location>
</feature>
<dbReference type="CDD" id="cd18787">
    <property type="entry name" value="SF2_C_DEAD"/>
    <property type="match status" value="1"/>
</dbReference>
<proteinExistence type="inferred from homology"/>
<dbReference type="PANTHER" id="PTHR47959">
    <property type="entry name" value="ATP-DEPENDENT RNA HELICASE RHLE-RELATED"/>
    <property type="match status" value="1"/>
</dbReference>
<comment type="similarity">
    <text evidence="1">Belongs to the DEAD box helicase family. DDX54/DBP10 subfamily.</text>
</comment>
<dbReference type="PROSITE" id="PS51192">
    <property type="entry name" value="HELICASE_ATP_BIND_1"/>
    <property type="match status" value="1"/>
</dbReference>
<name>A0A448ZCB2_9STRA</name>
<evidence type="ECO:0000256" key="3">
    <source>
        <dbReference type="ARBA" id="ARBA00022741"/>
    </source>
</evidence>
<dbReference type="GO" id="GO:0003724">
    <property type="term" value="F:RNA helicase activity"/>
    <property type="evidence" value="ECO:0007669"/>
    <property type="project" value="UniProtKB-EC"/>
</dbReference>
<dbReference type="InterPro" id="IPR011545">
    <property type="entry name" value="DEAD/DEAH_box_helicase_dom"/>
</dbReference>
<dbReference type="Pfam" id="PF00270">
    <property type="entry name" value="DEAD"/>
    <property type="match status" value="1"/>
</dbReference>
<feature type="region of interest" description="Disordered" evidence="10">
    <location>
        <begin position="672"/>
        <end position="709"/>
    </location>
</feature>
<dbReference type="InterPro" id="IPR027417">
    <property type="entry name" value="P-loop_NTPase"/>
</dbReference>
<dbReference type="OrthoDB" id="10261375at2759"/>
<evidence type="ECO:0000256" key="10">
    <source>
        <dbReference type="SAM" id="MobiDB-lite"/>
    </source>
</evidence>
<evidence type="ECO:0000313" key="14">
    <source>
        <dbReference type="EMBL" id="VEU39677.1"/>
    </source>
</evidence>
<evidence type="ECO:0000256" key="6">
    <source>
        <dbReference type="ARBA" id="ARBA00022840"/>
    </source>
</evidence>
<feature type="compositionally biased region" description="Low complexity" evidence="10">
    <location>
        <begin position="922"/>
        <end position="938"/>
    </location>
</feature>
<dbReference type="PANTHER" id="PTHR47959:SF8">
    <property type="entry name" value="RNA HELICASE"/>
    <property type="match status" value="1"/>
</dbReference>
<accession>A0A448ZCB2</accession>
<feature type="domain" description="Helicase C-terminal" evidence="12">
    <location>
        <begin position="252"/>
        <end position="406"/>
    </location>
</feature>
<dbReference type="Pfam" id="PF00271">
    <property type="entry name" value="Helicase_C"/>
    <property type="match status" value="1"/>
</dbReference>
<dbReference type="GO" id="GO:0016887">
    <property type="term" value="F:ATP hydrolysis activity"/>
    <property type="evidence" value="ECO:0007669"/>
    <property type="project" value="RHEA"/>
</dbReference>
<keyword evidence="5" id="KW-0347">Helicase</keyword>
<evidence type="ECO:0000256" key="8">
    <source>
        <dbReference type="ARBA" id="ARBA00047984"/>
    </source>
</evidence>
<dbReference type="PROSITE" id="PS00039">
    <property type="entry name" value="DEAD_ATP_HELICASE"/>
    <property type="match status" value="1"/>
</dbReference>
<evidence type="ECO:0000256" key="9">
    <source>
        <dbReference type="PROSITE-ProRule" id="PRU00552"/>
    </source>
</evidence>
<feature type="domain" description="DEAD-box RNA helicase Q" evidence="13">
    <location>
        <begin position="14"/>
        <end position="42"/>
    </location>
</feature>
<feature type="compositionally biased region" description="Basic and acidic residues" evidence="10">
    <location>
        <begin position="899"/>
        <end position="912"/>
    </location>
</feature>
<evidence type="ECO:0000256" key="2">
    <source>
        <dbReference type="ARBA" id="ARBA00012552"/>
    </source>
</evidence>
<dbReference type="GO" id="GO:0005829">
    <property type="term" value="C:cytosol"/>
    <property type="evidence" value="ECO:0007669"/>
    <property type="project" value="TreeGrafter"/>
</dbReference>
<evidence type="ECO:0000256" key="7">
    <source>
        <dbReference type="ARBA" id="ARBA00022884"/>
    </source>
</evidence>
<dbReference type="EMBL" id="CAACVS010000229">
    <property type="protein sequence ID" value="VEU39677.1"/>
    <property type="molecule type" value="Genomic_DNA"/>
</dbReference>
<reference evidence="14 15" key="1">
    <citation type="submission" date="2019-01" db="EMBL/GenBank/DDBJ databases">
        <authorList>
            <person name="Ferrante I. M."/>
        </authorList>
    </citation>
    <scope>NUCLEOTIDE SEQUENCE [LARGE SCALE GENOMIC DNA]</scope>
    <source>
        <strain evidence="14 15">B856</strain>
    </source>
</reference>
<dbReference type="InterPro" id="IPR014001">
    <property type="entry name" value="Helicase_ATP-bd"/>
</dbReference>
<dbReference type="GO" id="GO:0005524">
    <property type="term" value="F:ATP binding"/>
    <property type="evidence" value="ECO:0007669"/>
    <property type="project" value="UniProtKB-KW"/>
</dbReference>
<dbReference type="Proteomes" id="UP000291116">
    <property type="component" value="Unassembled WGS sequence"/>
</dbReference>
<protein>
    <recommendedName>
        <fullName evidence="2">RNA helicase</fullName>
        <ecNumber evidence="2">3.6.4.13</ecNumber>
    </recommendedName>
</protein>
<dbReference type="GO" id="GO:0005730">
    <property type="term" value="C:nucleolus"/>
    <property type="evidence" value="ECO:0007669"/>
    <property type="project" value="UniProtKB-SubCell"/>
</dbReference>
<dbReference type="AlphaFoldDB" id="A0A448ZCB2"/>
<feature type="region of interest" description="Disordered" evidence="10">
    <location>
        <begin position="837"/>
        <end position="938"/>
    </location>
</feature>
<comment type="catalytic activity">
    <reaction evidence="8">
        <text>ATP + H2O = ADP + phosphate + H(+)</text>
        <dbReference type="Rhea" id="RHEA:13065"/>
        <dbReference type="ChEBI" id="CHEBI:15377"/>
        <dbReference type="ChEBI" id="CHEBI:15378"/>
        <dbReference type="ChEBI" id="CHEBI:30616"/>
        <dbReference type="ChEBI" id="CHEBI:43474"/>
        <dbReference type="ChEBI" id="CHEBI:456216"/>
        <dbReference type="EC" id="3.6.4.13"/>
    </reaction>
</comment>
<dbReference type="Gene3D" id="3.40.50.300">
    <property type="entry name" value="P-loop containing nucleotide triphosphate hydrolases"/>
    <property type="match status" value="2"/>
</dbReference>
<dbReference type="SUPFAM" id="SSF52540">
    <property type="entry name" value="P-loop containing nucleoside triphosphate hydrolases"/>
    <property type="match status" value="1"/>
</dbReference>
<keyword evidence="15" id="KW-1185">Reference proteome</keyword>
<dbReference type="PROSITE" id="PS51194">
    <property type="entry name" value="HELICASE_CTER"/>
    <property type="match status" value="1"/>
</dbReference>
<dbReference type="InterPro" id="IPR000629">
    <property type="entry name" value="RNA-helicase_DEAD-box_CS"/>
</dbReference>
<dbReference type="InterPro" id="IPR014014">
    <property type="entry name" value="RNA_helicase_DEAD_Q_motif"/>
</dbReference>
<feature type="compositionally biased region" description="Basic residues" evidence="10">
    <location>
        <begin position="859"/>
        <end position="869"/>
    </location>
</feature>
<evidence type="ECO:0000259" key="11">
    <source>
        <dbReference type="PROSITE" id="PS51192"/>
    </source>
</evidence>
<dbReference type="GO" id="GO:0003723">
    <property type="term" value="F:RNA binding"/>
    <property type="evidence" value="ECO:0007669"/>
    <property type="project" value="UniProtKB-KW"/>
</dbReference>
<dbReference type="PROSITE" id="PS51195">
    <property type="entry name" value="Q_MOTIF"/>
    <property type="match status" value="1"/>
</dbReference>
<dbReference type="Pfam" id="PF08147">
    <property type="entry name" value="DBP10CT"/>
    <property type="match status" value="1"/>
</dbReference>
<organism evidence="14 15">
    <name type="scientific">Pseudo-nitzschia multistriata</name>
    <dbReference type="NCBI Taxonomy" id="183589"/>
    <lineage>
        <taxon>Eukaryota</taxon>
        <taxon>Sar</taxon>
        <taxon>Stramenopiles</taxon>
        <taxon>Ochrophyta</taxon>
        <taxon>Bacillariophyta</taxon>
        <taxon>Bacillariophyceae</taxon>
        <taxon>Bacillariophycidae</taxon>
        <taxon>Bacillariales</taxon>
        <taxon>Bacillariaceae</taxon>
        <taxon>Pseudo-nitzschia</taxon>
    </lineage>
</organism>
<dbReference type="SMART" id="SM01123">
    <property type="entry name" value="DBP10CT"/>
    <property type="match status" value="1"/>
</dbReference>
<dbReference type="EC" id="3.6.4.13" evidence="2"/>
<keyword evidence="7" id="KW-0694">RNA-binding</keyword>
<evidence type="ECO:0000259" key="13">
    <source>
        <dbReference type="PROSITE" id="PS51195"/>
    </source>
</evidence>